<dbReference type="OMA" id="RTIYEFM"/>
<sequence>MKFRSKLIAIIYGVIMGGICSCSASTKEDKIEILKNLATDLMEHLEESVRDTKSSLMQSQFIMQPTGVTAINSCEDSNGAEILCADLGGTSLKLDIYKKDANSRKLYKVTKDTVKHIIPKTKEDIGERTIYEFMAEKINAFVAERREKIGGVHNKPMHGALTFSYPLERHGDKIKVTRFTKKFNWKRVTTDESISEIPLDELNKLTAEHVKFNVIVNDTTALGAWACSTYEDAIGGFVLGTGVNCSYLENMQIITNGTPENVRVILNTECGGFDFKGVHDLMDDIDKELDEQAEKEKGVYLLEKMVGGLYFEKYINLFFTKKVQEMLGNSEVELIMIRDFKIKNSELSPEQVAENITKLFSETFVEKSTLDQIINLTNNTIENTVDRKYRICAGLLAGIICKHRRNNKNQNTYIFGLTGSGCNTKEFEDQVIKYILMILGSLEIEELNKIQIQFKFSEEASLEGGASAFIDAYYGSTLATLI</sequence>
<dbReference type="HOGENOM" id="CLU_575026_0_0_1"/>
<dbReference type="PANTHER" id="PTHR19443">
    <property type="entry name" value="HEXOKINASE"/>
    <property type="match status" value="1"/>
</dbReference>
<dbReference type="PROSITE" id="PS51257">
    <property type="entry name" value="PROKAR_LIPOPROTEIN"/>
    <property type="match status" value="1"/>
</dbReference>
<dbReference type="Pfam" id="PF00349">
    <property type="entry name" value="Hexokinase_1"/>
    <property type="match status" value="1"/>
</dbReference>
<dbReference type="OrthoDB" id="419537at2759"/>
<protein>
    <recommendedName>
        <fullName evidence="11">Phosphotransferase</fullName>
        <ecNumber evidence="11">2.7.1.-</ecNumber>
    </recommendedName>
</protein>
<dbReference type="VEuPathDB" id="MicrosporidiaDB:NEQG_01937"/>
<dbReference type="CDD" id="cd24000">
    <property type="entry name" value="ASKHA_NBD_HK"/>
    <property type="match status" value="1"/>
</dbReference>
<dbReference type="FunCoup" id="I3EF68">
    <property type="interactions" value="59"/>
</dbReference>
<dbReference type="Gene3D" id="3.40.367.20">
    <property type="match status" value="1"/>
</dbReference>
<evidence type="ECO:0000256" key="10">
    <source>
        <dbReference type="ARBA" id="ARBA00047905"/>
    </source>
</evidence>
<comment type="similarity">
    <text evidence="3 11">Belongs to the hexokinase family.</text>
</comment>
<evidence type="ECO:0000259" key="13">
    <source>
        <dbReference type="Pfam" id="PF00349"/>
    </source>
</evidence>
<dbReference type="GO" id="GO:0006006">
    <property type="term" value="P:glucose metabolic process"/>
    <property type="evidence" value="ECO:0007669"/>
    <property type="project" value="TreeGrafter"/>
</dbReference>
<dbReference type="GO" id="GO:0005524">
    <property type="term" value="F:ATP binding"/>
    <property type="evidence" value="ECO:0007669"/>
    <property type="project" value="UniProtKB-UniRule"/>
</dbReference>
<dbReference type="GO" id="GO:0004340">
    <property type="term" value="F:glucokinase activity"/>
    <property type="evidence" value="ECO:0007669"/>
    <property type="project" value="TreeGrafter"/>
</dbReference>
<accession>I3EF68</accession>
<dbReference type="Gene3D" id="3.30.420.40">
    <property type="match status" value="1"/>
</dbReference>
<evidence type="ECO:0000256" key="1">
    <source>
        <dbReference type="ARBA" id="ARBA00004888"/>
    </source>
</evidence>
<dbReference type="GO" id="GO:0001678">
    <property type="term" value="P:intracellular glucose homeostasis"/>
    <property type="evidence" value="ECO:0007669"/>
    <property type="project" value="InterPro"/>
</dbReference>
<keyword evidence="6 11" id="KW-0418">Kinase</keyword>
<dbReference type="InParanoid" id="I3EF68"/>
<feature type="domain" description="Hexokinase N-terminal" evidence="13">
    <location>
        <begin position="34"/>
        <end position="221"/>
    </location>
</feature>
<evidence type="ECO:0000313" key="16">
    <source>
        <dbReference type="Proteomes" id="UP000002872"/>
    </source>
</evidence>
<dbReference type="GO" id="GO:0008865">
    <property type="term" value="F:fructokinase activity"/>
    <property type="evidence" value="ECO:0007669"/>
    <property type="project" value="TreeGrafter"/>
</dbReference>
<dbReference type="GO" id="GO:0005829">
    <property type="term" value="C:cytosol"/>
    <property type="evidence" value="ECO:0007669"/>
    <property type="project" value="TreeGrafter"/>
</dbReference>
<dbReference type="GO" id="GO:0005536">
    <property type="term" value="F:D-glucose binding"/>
    <property type="evidence" value="ECO:0007669"/>
    <property type="project" value="InterPro"/>
</dbReference>
<keyword evidence="16" id="KW-1185">Reference proteome</keyword>
<feature type="signal peptide" evidence="12">
    <location>
        <begin position="1"/>
        <end position="24"/>
    </location>
</feature>
<evidence type="ECO:0000256" key="3">
    <source>
        <dbReference type="ARBA" id="ARBA00009225"/>
    </source>
</evidence>
<evidence type="ECO:0000256" key="7">
    <source>
        <dbReference type="ARBA" id="ARBA00022840"/>
    </source>
</evidence>
<gene>
    <name evidence="15" type="ORF">NEQG_01937</name>
</gene>
<dbReference type="SUPFAM" id="SSF53067">
    <property type="entry name" value="Actin-like ATPase domain"/>
    <property type="match status" value="2"/>
</dbReference>
<evidence type="ECO:0000256" key="6">
    <source>
        <dbReference type="ARBA" id="ARBA00022777"/>
    </source>
</evidence>
<comment type="pathway">
    <text evidence="2">Carbohydrate metabolism; hexose metabolism.</text>
</comment>
<dbReference type="PANTHER" id="PTHR19443:SF16">
    <property type="entry name" value="HEXOKINASE TYPE 1-RELATED"/>
    <property type="match status" value="1"/>
</dbReference>
<dbReference type="InterPro" id="IPR022673">
    <property type="entry name" value="Hexokinase_C"/>
</dbReference>
<dbReference type="GO" id="GO:0005739">
    <property type="term" value="C:mitochondrion"/>
    <property type="evidence" value="ECO:0007669"/>
    <property type="project" value="TreeGrafter"/>
</dbReference>
<evidence type="ECO:0000256" key="11">
    <source>
        <dbReference type="RuleBase" id="RU362007"/>
    </source>
</evidence>
<keyword evidence="12" id="KW-0732">Signal</keyword>
<keyword evidence="7 11" id="KW-0067">ATP-binding</keyword>
<dbReference type="Pfam" id="PF03727">
    <property type="entry name" value="Hexokinase_2"/>
    <property type="match status" value="1"/>
</dbReference>
<keyword evidence="5 11" id="KW-0547">Nucleotide-binding</keyword>
<dbReference type="AlphaFoldDB" id="I3EF68"/>
<reference evidence="15" key="1">
    <citation type="submission" date="2011-01" db="EMBL/GenBank/DDBJ databases">
        <title>The Genome Sequence of Nematocida parisii strain ERTm3.</title>
        <authorList>
            <consortium name="The Broad Institute Genome Sequencing Platform"/>
            <consortium name="The Broad Institute Genome Sequencing Center for Infectious Disease"/>
            <person name="Cuomo C."/>
            <person name="Troemel E."/>
            <person name="Young S.K."/>
            <person name="Zeng Q."/>
            <person name="Gargeya S."/>
            <person name="Fitzgerald M."/>
            <person name="Haas B."/>
            <person name="Abouelleil A."/>
            <person name="Alvarado L."/>
            <person name="Arachchi H.M."/>
            <person name="Berlin A."/>
            <person name="Chapman S.B."/>
            <person name="Gearin G."/>
            <person name="Goldberg J."/>
            <person name="Griggs A."/>
            <person name="Gujja S."/>
            <person name="Hansen M."/>
            <person name="Heiman D."/>
            <person name="Howarth C."/>
            <person name="Larimer J."/>
            <person name="Lui A."/>
            <person name="MacDonald P.J.P."/>
            <person name="McCowen C."/>
            <person name="Montmayeur A."/>
            <person name="Murphy C."/>
            <person name="Neiman D."/>
            <person name="Pearson M."/>
            <person name="Priest M."/>
            <person name="Roberts A."/>
            <person name="Saif S."/>
            <person name="Shea T."/>
            <person name="Sisk P."/>
            <person name="Stolte C."/>
            <person name="Sykes S."/>
            <person name="Wortman J."/>
            <person name="Nusbaum C."/>
            <person name="Birren B."/>
        </authorList>
    </citation>
    <scope>NUCLEOTIDE SEQUENCE</scope>
    <source>
        <strain evidence="15">ERTm3</strain>
    </source>
</reference>
<keyword evidence="8 11" id="KW-0324">Glycolysis</keyword>
<feature type="domain" description="Hexokinase C-terminal" evidence="14">
    <location>
        <begin position="236"/>
        <end position="468"/>
    </location>
</feature>
<organism evidence="15 16">
    <name type="scientific">Nematocida parisii (strain ERTm3)</name>
    <name type="common">Nematode killer fungus</name>
    <dbReference type="NCBI Taxonomy" id="935791"/>
    <lineage>
        <taxon>Eukaryota</taxon>
        <taxon>Fungi</taxon>
        <taxon>Fungi incertae sedis</taxon>
        <taxon>Microsporidia</taxon>
        <taxon>Nematocida</taxon>
    </lineage>
</organism>
<keyword evidence="4 11" id="KW-0808">Transferase</keyword>
<evidence type="ECO:0000313" key="15">
    <source>
        <dbReference type="EMBL" id="EIJ87865.1"/>
    </source>
</evidence>
<dbReference type="PRINTS" id="PR00475">
    <property type="entry name" value="HEXOKINASE"/>
</dbReference>
<comment type="pathway">
    <text evidence="1">Carbohydrate degradation; glycolysis; D-glyceraldehyde 3-phosphate and glycerone phosphate from D-glucose: step 1/4.</text>
</comment>
<dbReference type="EC" id="2.7.1.-" evidence="11"/>
<dbReference type="PROSITE" id="PS51748">
    <property type="entry name" value="HEXOKINASE_2"/>
    <property type="match status" value="1"/>
</dbReference>
<evidence type="ECO:0000256" key="4">
    <source>
        <dbReference type="ARBA" id="ARBA00022679"/>
    </source>
</evidence>
<comment type="catalytic activity">
    <reaction evidence="10">
        <text>D-fructose + ATP = D-fructose 6-phosphate + ADP + H(+)</text>
        <dbReference type="Rhea" id="RHEA:16125"/>
        <dbReference type="ChEBI" id="CHEBI:15378"/>
        <dbReference type="ChEBI" id="CHEBI:30616"/>
        <dbReference type="ChEBI" id="CHEBI:37721"/>
        <dbReference type="ChEBI" id="CHEBI:61527"/>
        <dbReference type="ChEBI" id="CHEBI:456216"/>
        <dbReference type="EC" id="2.7.1.1"/>
    </reaction>
    <physiologicalReaction direction="left-to-right" evidence="10">
        <dbReference type="Rhea" id="RHEA:16126"/>
    </physiologicalReaction>
</comment>
<dbReference type="InterPro" id="IPR022672">
    <property type="entry name" value="Hexokinase_N"/>
</dbReference>
<dbReference type="STRING" id="935791.I3EF68"/>
<dbReference type="Proteomes" id="UP000002872">
    <property type="component" value="Unassembled WGS sequence"/>
</dbReference>
<evidence type="ECO:0000256" key="2">
    <source>
        <dbReference type="ARBA" id="ARBA00005028"/>
    </source>
</evidence>
<name>I3EF68_NEMP3</name>
<feature type="chain" id="PRO_5003670599" description="Phosphotransferase" evidence="12">
    <location>
        <begin position="25"/>
        <end position="482"/>
    </location>
</feature>
<evidence type="ECO:0000256" key="9">
    <source>
        <dbReference type="ARBA" id="ARBA00044613"/>
    </source>
</evidence>
<dbReference type="EMBL" id="GL870880">
    <property type="protein sequence ID" value="EIJ87865.1"/>
    <property type="molecule type" value="Genomic_DNA"/>
</dbReference>
<evidence type="ECO:0000256" key="5">
    <source>
        <dbReference type="ARBA" id="ARBA00022741"/>
    </source>
</evidence>
<evidence type="ECO:0000256" key="12">
    <source>
        <dbReference type="SAM" id="SignalP"/>
    </source>
</evidence>
<dbReference type="InterPro" id="IPR043129">
    <property type="entry name" value="ATPase_NBD"/>
</dbReference>
<dbReference type="UniPathway" id="UPA00109">
    <property type="reaction ID" value="UER00180"/>
</dbReference>
<dbReference type="InterPro" id="IPR001312">
    <property type="entry name" value="Hexokinase"/>
</dbReference>
<dbReference type="GO" id="GO:0006096">
    <property type="term" value="P:glycolytic process"/>
    <property type="evidence" value="ECO:0007669"/>
    <property type="project" value="UniProtKB-UniPathway"/>
</dbReference>
<evidence type="ECO:0000259" key="14">
    <source>
        <dbReference type="Pfam" id="PF03727"/>
    </source>
</evidence>
<comment type="catalytic activity">
    <reaction evidence="9">
        <text>a D-hexose + ATP = a D-hexose 6-phosphate + ADP + H(+)</text>
        <dbReference type="Rhea" id="RHEA:22740"/>
        <dbReference type="ChEBI" id="CHEBI:4194"/>
        <dbReference type="ChEBI" id="CHEBI:15378"/>
        <dbReference type="ChEBI" id="CHEBI:30616"/>
        <dbReference type="ChEBI" id="CHEBI:229467"/>
        <dbReference type="ChEBI" id="CHEBI:456216"/>
        <dbReference type="EC" id="2.7.1.1"/>
    </reaction>
    <physiologicalReaction direction="left-to-right" evidence="9">
        <dbReference type="Rhea" id="RHEA:22741"/>
    </physiologicalReaction>
</comment>
<evidence type="ECO:0000256" key="8">
    <source>
        <dbReference type="ARBA" id="ARBA00023152"/>
    </source>
</evidence>
<proteinExistence type="inferred from homology"/>